<accession>A0AAN8X4S4</accession>
<comment type="caution">
    <text evidence="1">The sequence shown here is derived from an EMBL/GenBank/DDBJ whole genome shotgun (WGS) entry which is preliminary data.</text>
</comment>
<evidence type="ECO:0000313" key="2">
    <source>
        <dbReference type="Proteomes" id="UP001381693"/>
    </source>
</evidence>
<proteinExistence type="predicted"/>
<keyword evidence="2" id="KW-1185">Reference proteome</keyword>
<dbReference type="EMBL" id="JAXCGZ010008155">
    <property type="protein sequence ID" value="KAK7077896.1"/>
    <property type="molecule type" value="Genomic_DNA"/>
</dbReference>
<name>A0AAN8X4S4_HALRR</name>
<gene>
    <name evidence="1" type="ORF">SK128_021295</name>
</gene>
<dbReference type="Proteomes" id="UP001381693">
    <property type="component" value="Unassembled WGS sequence"/>
</dbReference>
<feature type="non-terminal residue" evidence="1">
    <location>
        <position position="55"/>
    </location>
</feature>
<sequence length="55" mass="6228">MGGDSSYDDLHVSEWTWRGNSDKVVEGKRKVVGGNSPNDQFKSFDRWGDCAFTEE</sequence>
<evidence type="ECO:0000313" key="1">
    <source>
        <dbReference type="EMBL" id="KAK7077896.1"/>
    </source>
</evidence>
<organism evidence="1 2">
    <name type="scientific">Halocaridina rubra</name>
    <name type="common">Hawaiian red shrimp</name>
    <dbReference type="NCBI Taxonomy" id="373956"/>
    <lineage>
        <taxon>Eukaryota</taxon>
        <taxon>Metazoa</taxon>
        <taxon>Ecdysozoa</taxon>
        <taxon>Arthropoda</taxon>
        <taxon>Crustacea</taxon>
        <taxon>Multicrustacea</taxon>
        <taxon>Malacostraca</taxon>
        <taxon>Eumalacostraca</taxon>
        <taxon>Eucarida</taxon>
        <taxon>Decapoda</taxon>
        <taxon>Pleocyemata</taxon>
        <taxon>Caridea</taxon>
        <taxon>Atyoidea</taxon>
        <taxon>Atyidae</taxon>
        <taxon>Halocaridina</taxon>
    </lineage>
</organism>
<protein>
    <submittedName>
        <fullName evidence="1">Uncharacterized protein</fullName>
    </submittedName>
</protein>
<dbReference type="AlphaFoldDB" id="A0AAN8X4S4"/>
<reference evidence="1 2" key="1">
    <citation type="submission" date="2023-11" db="EMBL/GenBank/DDBJ databases">
        <title>Halocaridina rubra genome assembly.</title>
        <authorList>
            <person name="Smith C."/>
        </authorList>
    </citation>
    <scope>NUCLEOTIDE SEQUENCE [LARGE SCALE GENOMIC DNA]</scope>
    <source>
        <strain evidence="1">EP-1</strain>
        <tissue evidence="1">Whole</tissue>
    </source>
</reference>